<gene>
    <name evidence="1" type="ORF">AFUS01_LOCUS10133</name>
</gene>
<dbReference type="EMBL" id="CAJVCH010074715">
    <property type="protein sequence ID" value="CAG7720880.1"/>
    <property type="molecule type" value="Genomic_DNA"/>
</dbReference>
<name>A0A8J2JIH4_9HEXA</name>
<dbReference type="AlphaFoldDB" id="A0A8J2JIH4"/>
<keyword evidence="2" id="KW-1185">Reference proteome</keyword>
<sequence>SGSEHIHDRSEDVSQHLHVTPPEVMSCGSEVQDDCENITDICHTRQQSSTGSSSKKITVSETPSIISFQLDSADWKRFLKTNGKTVSLLRGWTDLVNDAFANRNNKCVLRFAKRRFNPKSHVAYLYAQGRCKHQQHFMKFILKCKSYDPLEPLCFKMRCFGTQQHDDGDMFARKVQNFKRTAIKDKLKFRTASLVATEMHANADMEAVRQGNENTRPERKLFRKMKYEKMSECDNHSDPMWDLEIERRRESRSDDRFIRMLSICPFHIVTFSDGQLGILRLLHAKRFPVIAHIDATGTLIQEIPDLDGSSKTLMYAITVAHPFTGFPPLALREFITNDHTAPSITKCLKYYADKQEKFILIIPQ</sequence>
<accession>A0A8J2JIH4</accession>
<evidence type="ECO:0000313" key="1">
    <source>
        <dbReference type="EMBL" id="CAG7720880.1"/>
    </source>
</evidence>
<feature type="non-terminal residue" evidence="1">
    <location>
        <position position="1"/>
    </location>
</feature>
<dbReference type="Proteomes" id="UP000708208">
    <property type="component" value="Unassembled WGS sequence"/>
</dbReference>
<reference evidence="1" key="1">
    <citation type="submission" date="2021-06" db="EMBL/GenBank/DDBJ databases">
        <authorList>
            <person name="Hodson N. C."/>
            <person name="Mongue J. A."/>
            <person name="Jaron S. K."/>
        </authorList>
    </citation>
    <scope>NUCLEOTIDE SEQUENCE</scope>
</reference>
<organism evidence="1 2">
    <name type="scientific">Allacma fusca</name>
    <dbReference type="NCBI Taxonomy" id="39272"/>
    <lineage>
        <taxon>Eukaryota</taxon>
        <taxon>Metazoa</taxon>
        <taxon>Ecdysozoa</taxon>
        <taxon>Arthropoda</taxon>
        <taxon>Hexapoda</taxon>
        <taxon>Collembola</taxon>
        <taxon>Symphypleona</taxon>
        <taxon>Sminthuridae</taxon>
        <taxon>Allacma</taxon>
    </lineage>
</organism>
<comment type="caution">
    <text evidence="1">The sequence shown here is derived from an EMBL/GenBank/DDBJ whole genome shotgun (WGS) entry which is preliminary data.</text>
</comment>
<proteinExistence type="predicted"/>
<evidence type="ECO:0000313" key="2">
    <source>
        <dbReference type="Proteomes" id="UP000708208"/>
    </source>
</evidence>
<protein>
    <submittedName>
        <fullName evidence="1">Uncharacterized protein</fullName>
    </submittedName>
</protein>
<dbReference type="OrthoDB" id="413122at2759"/>